<dbReference type="RefSeq" id="WP_145868468.1">
    <property type="nucleotide sequence ID" value="NZ_BNCE01000019.1"/>
</dbReference>
<keyword evidence="2" id="KW-1133">Transmembrane helix</keyword>
<feature type="compositionally biased region" description="Basic and acidic residues" evidence="1">
    <location>
        <begin position="81"/>
        <end position="106"/>
    </location>
</feature>
<dbReference type="AlphaFoldDB" id="A0A561THL6"/>
<feature type="region of interest" description="Disordered" evidence="1">
    <location>
        <begin position="80"/>
        <end position="106"/>
    </location>
</feature>
<evidence type="ECO:0000313" key="3">
    <source>
        <dbReference type="EMBL" id="TWF86616.1"/>
    </source>
</evidence>
<feature type="transmembrane region" description="Helical" evidence="2">
    <location>
        <begin position="45"/>
        <end position="72"/>
    </location>
</feature>
<accession>A0A561THL6</accession>
<proteinExistence type="predicted"/>
<evidence type="ECO:0000313" key="4">
    <source>
        <dbReference type="Proteomes" id="UP000316603"/>
    </source>
</evidence>
<name>A0A561THL6_9ACTN</name>
<dbReference type="EMBL" id="VIWV01000001">
    <property type="protein sequence ID" value="TWF86616.1"/>
    <property type="molecule type" value="Genomic_DNA"/>
</dbReference>
<comment type="caution">
    <text evidence="3">The sequence shown here is derived from an EMBL/GenBank/DDBJ whole genome shotgun (WGS) entry which is preliminary data.</text>
</comment>
<dbReference type="OrthoDB" id="4331268at2"/>
<dbReference type="Proteomes" id="UP000316603">
    <property type="component" value="Unassembled WGS sequence"/>
</dbReference>
<reference evidence="3 4" key="1">
    <citation type="submission" date="2019-06" db="EMBL/GenBank/DDBJ databases">
        <title>Sequencing the genomes of 1000 actinobacteria strains.</title>
        <authorList>
            <person name="Klenk H.-P."/>
        </authorList>
    </citation>
    <scope>NUCLEOTIDE SEQUENCE [LARGE SCALE GENOMIC DNA]</scope>
    <source>
        <strain evidence="3 4">DSM 41695</strain>
    </source>
</reference>
<evidence type="ECO:0000256" key="1">
    <source>
        <dbReference type="SAM" id="MobiDB-lite"/>
    </source>
</evidence>
<evidence type="ECO:0000256" key="2">
    <source>
        <dbReference type="SAM" id="Phobius"/>
    </source>
</evidence>
<organism evidence="3 4">
    <name type="scientific">Streptomyces capillispiralis</name>
    <dbReference type="NCBI Taxonomy" id="68182"/>
    <lineage>
        <taxon>Bacteria</taxon>
        <taxon>Bacillati</taxon>
        <taxon>Actinomycetota</taxon>
        <taxon>Actinomycetes</taxon>
        <taxon>Kitasatosporales</taxon>
        <taxon>Streptomycetaceae</taxon>
        <taxon>Streptomyces</taxon>
    </lineage>
</organism>
<keyword evidence="2" id="KW-0472">Membrane</keyword>
<sequence length="106" mass="11670">MPQSDDERLVDLSARLAHEDPRFARSLSAGRPARPREYRRTGARWLLAVGVTMLVGGVAVADGLLIAAGLVLTGITVQLLDPDHPRTGRPRHDEPRPGRRPDRGHR</sequence>
<keyword evidence="4" id="KW-1185">Reference proteome</keyword>
<dbReference type="InterPro" id="IPR021401">
    <property type="entry name" value="DUF3040"/>
</dbReference>
<dbReference type="Pfam" id="PF11239">
    <property type="entry name" value="DUF3040"/>
    <property type="match status" value="1"/>
</dbReference>
<keyword evidence="2" id="KW-0812">Transmembrane</keyword>
<gene>
    <name evidence="3" type="ORF">FHX78_113598</name>
</gene>
<protein>
    <submittedName>
        <fullName evidence="3">DUF3040 family protein</fullName>
    </submittedName>
</protein>